<dbReference type="GO" id="GO:0003700">
    <property type="term" value="F:DNA-binding transcription factor activity"/>
    <property type="evidence" value="ECO:0007669"/>
    <property type="project" value="TreeGrafter"/>
</dbReference>
<dbReference type="Gene3D" id="1.10.357.10">
    <property type="entry name" value="Tetracycline Repressor, domain 2"/>
    <property type="match status" value="1"/>
</dbReference>
<keyword evidence="7" id="KW-1185">Reference proteome</keyword>
<dbReference type="PRINTS" id="PR00455">
    <property type="entry name" value="HTHTETR"/>
</dbReference>
<organism evidence="6 7">
    <name type="scientific">Jiangella anatolica</name>
    <dbReference type="NCBI Taxonomy" id="2670374"/>
    <lineage>
        <taxon>Bacteria</taxon>
        <taxon>Bacillati</taxon>
        <taxon>Actinomycetota</taxon>
        <taxon>Actinomycetes</taxon>
        <taxon>Jiangellales</taxon>
        <taxon>Jiangellaceae</taxon>
        <taxon>Jiangella</taxon>
    </lineage>
</organism>
<dbReference type="EMBL" id="POTW01000037">
    <property type="protein sequence ID" value="PZF82528.1"/>
    <property type="molecule type" value="Genomic_DNA"/>
</dbReference>
<dbReference type="Pfam" id="PF00440">
    <property type="entry name" value="TetR_N"/>
    <property type="match status" value="1"/>
</dbReference>
<dbReference type="AlphaFoldDB" id="A0A2W2BQX1"/>
<keyword evidence="2 4" id="KW-0238">DNA-binding</keyword>
<evidence type="ECO:0000256" key="1">
    <source>
        <dbReference type="ARBA" id="ARBA00023015"/>
    </source>
</evidence>
<evidence type="ECO:0000259" key="5">
    <source>
        <dbReference type="PROSITE" id="PS50977"/>
    </source>
</evidence>
<feature type="DNA-binding region" description="H-T-H motif" evidence="4">
    <location>
        <begin position="37"/>
        <end position="56"/>
    </location>
</feature>
<dbReference type="InterPro" id="IPR009057">
    <property type="entry name" value="Homeodomain-like_sf"/>
</dbReference>
<dbReference type="InterPro" id="IPR001647">
    <property type="entry name" value="HTH_TetR"/>
</dbReference>
<keyword evidence="3" id="KW-0804">Transcription</keyword>
<evidence type="ECO:0000313" key="6">
    <source>
        <dbReference type="EMBL" id="PZF82528.1"/>
    </source>
</evidence>
<feature type="domain" description="HTH tetR-type" evidence="5">
    <location>
        <begin position="15"/>
        <end position="74"/>
    </location>
</feature>
<dbReference type="GO" id="GO:0000976">
    <property type="term" value="F:transcription cis-regulatory region binding"/>
    <property type="evidence" value="ECO:0007669"/>
    <property type="project" value="TreeGrafter"/>
</dbReference>
<dbReference type="PROSITE" id="PS50977">
    <property type="entry name" value="HTH_TETR_2"/>
    <property type="match status" value="1"/>
</dbReference>
<dbReference type="InterPro" id="IPR050109">
    <property type="entry name" value="HTH-type_TetR-like_transc_reg"/>
</dbReference>
<sequence length="216" mass="23916">MAQDRQERTLRTDAARNRERVLAAAREVFAERGLDVPMAEIADRAGVGVGTLYRRFAGRDEIVSAVFAADLRAYADTAEEALSDPDPWRALSGLLYRICEWQASDQGFSDVLLTPLPQAPEVDRQRDRFYFAILDLVQRARAAGELRDDVTADDGIVLLIANAALLAATRDVAPDAWRRPAKLMISAFRSTNTDPMPPAPGNEVVHEILRRLSSAR</sequence>
<reference evidence="6 7" key="1">
    <citation type="submission" date="2018-01" db="EMBL/GenBank/DDBJ databases">
        <title>Draft genome sequence of Jiangella sp. GTF31.</title>
        <authorList>
            <person name="Sahin N."/>
            <person name="Ay H."/>
            <person name="Saygin H."/>
        </authorList>
    </citation>
    <scope>NUCLEOTIDE SEQUENCE [LARGE SCALE GENOMIC DNA]</scope>
    <source>
        <strain evidence="6 7">GTF31</strain>
    </source>
</reference>
<evidence type="ECO:0000256" key="2">
    <source>
        <dbReference type="ARBA" id="ARBA00023125"/>
    </source>
</evidence>
<dbReference type="PANTHER" id="PTHR30055">
    <property type="entry name" value="HTH-TYPE TRANSCRIPTIONAL REGULATOR RUTR"/>
    <property type="match status" value="1"/>
</dbReference>
<proteinExistence type="predicted"/>
<dbReference type="SUPFAM" id="SSF48498">
    <property type="entry name" value="Tetracyclin repressor-like, C-terminal domain"/>
    <property type="match status" value="1"/>
</dbReference>
<keyword evidence="1" id="KW-0805">Transcription regulation</keyword>
<dbReference type="InterPro" id="IPR036271">
    <property type="entry name" value="Tet_transcr_reg_TetR-rel_C_sf"/>
</dbReference>
<comment type="caution">
    <text evidence="6">The sequence shown here is derived from an EMBL/GenBank/DDBJ whole genome shotgun (WGS) entry which is preliminary data.</text>
</comment>
<accession>A0A2W2BQX1</accession>
<dbReference type="RefSeq" id="WP_111255748.1">
    <property type="nucleotide sequence ID" value="NZ_POTW01000037.1"/>
</dbReference>
<name>A0A2W2BQX1_9ACTN</name>
<gene>
    <name evidence="6" type="ORF">C1I92_16525</name>
</gene>
<dbReference type="PANTHER" id="PTHR30055:SF234">
    <property type="entry name" value="HTH-TYPE TRANSCRIPTIONAL REGULATOR BETI"/>
    <property type="match status" value="1"/>
</dbReference>
<dbReference type="InterPro" id="IPR049445">
    <property type="entry name" value="TetR_SbtR-like_C"/>
</dbReference>
<protein>
    <submittedName>
        <fullName evidence="6">TetR/AcrR family transcriptional regulator</fullName>
    </submittedName>
</protein>
<dbReference type="Pfam" id="PF21597">
    <property type="entry name" value="TetR_C_43"/>
    <property type="match status" value="1"/>
</dbReference>
<evidence type="ECO:0000256" key="4">
    <source>
        <dbReference type="PROSITE-ProRule" id="PRU00335"/>
    </source>
</evidence>
<evidence type="ECO:0000256" key="3">
    <source>
        <dbReference type="ARBA" id="ARBA00023163"/>
    </source>
</evidence>
<dbReference type="SUPFAM" id="SSF46689">
    <property type="entry name" value="Homeodomain-like"/>
    <property type="match status" value="1"/>
</dbReference>
<evidence type="ECO:0000313" key="7">
    <source>
        <dbReference type="Proteomes" id="UP000248764"/>
    </source>
</evidence>
<dbReference type="Proteomes" id="UP000248764">
    <property type="component" value="Unassembled WGS sequence"/>
</dbReference>